<dbReference type="InterPro" id="IPR052155">
    <property type="entry name" value="Biofilm_reg_signaling"/>
</dbReference>
<dbReference type="SMART" id="SM00052">
    <property type="entry name" value="EAL"/>
    <property type="match status" value="1"/>
</dbReference>
<dbReference type="InterPro" id="IPR029787">
    <property type="entry name" value="Nucleotide_cyclase"/>
</dbReference>
<comment type="caution">
    <text evidence="4">The sequence shown here is derived from an EMBL/GenBank/DDBJ whole genome shotgun (WGS) entry which is preliminary data.</text>
</comment>
<dbReference type="Pfam" id="PF00990">
    <property type="entry name" value="GGDEF"/>
    <property type="match status" value="1"/>
</dbReference>
<dbReference type="InterPro" id="IPR035919">
    <property type="entry name" value="EAL_sf"/>
</dbReference>
<dbReference type="EMBL" id="JACHOO010000004">
    <property type="protein sequence ID" value="MBB5753301.1"/>
    <property type="molecule type" value="Genomic_DNA"/>
</dbReference>
<evidence type="ECO:0000259" key="3">
    <source>
        <dbReference type="PROSITE" id="PS50887"/>
    </source>
</evidence>
<feature type="coiled-coil region" evidence="1">
    <location>
        <begin position="54"/>
        <end position="81"/>
    </location>
</feature>
<dbReference type="InterPro" id="IPR043128">
    <property type="entry name" value="Rev_trsase/Diguanyl_cyclase"/>
</dbReference>
<dbReference type="Gene3D" id="3.20.20.450">
    <property type="entry name" value="EAL domain"/>
    <property type="match status" value="1"/>
</dbReference>
<name>A0A7W9FME0_9HYPH</name>
<dbReference type="Pfam" id="PF00563">
    <property type="entry name" value="EAL"/>
    <property type="match status" value="1"/>
</dbReference>
<gene>
    <name evidence="4" type="ORF">GGQ63_002367</name>
</gene>
<sequence>MAGEGGGIRDVGGIAAGPISGEDPESALARLIRIRDRLRELWSSDRASLPRDEIAALIEAMADSEREIRELRHRMVVSERRDSLTGVLSRPAILAETEAAIAGCAGEGRGAALLADINRFSAINERFGSSAGDGVLRQVARRLERLVEARSDETAEGEEARLGRIGTDRFLVLLPRIASDREATDVALGILHILEEPVVVGTEAVAVTASIGIVHLPEDAGTADAALARAAAALADANRYGRGRIARYRPEIGPPAPAMRALEPDLRSAARFEQLHLVFQPKVRCADGAIVGAEGLLRWRHPEHGLIGPDQFIPLAEETLIIEQIGGFVLGAACKAARAIKNAGFDMTVAINVSARQFGQPAFIERFWRAMKQYDLEPERFEIEISELSMHPSRDDMAGALEALRAIGFRLILDDFGRGQTSLAFLAGLPFDGMTIDRSFVAGIGHSSTAERMIGGALKLADELGLETIAEGVETEAQFAFVRERRCAFAQGFLLSPPVELDDFLALVRRSPFLGPASPS</sequence>
<dbReference type="NCBIfam" id="TIGR00254">
    <property type="entry name" value="GGDEF"/>
    <property type="match status" value="1"/>
</dbReference>
<dbReference type="PANTHER" id="PTHR44757:SF2">
    <property type="entry name" value="BIOFILM ARCHITECTURE MAINTENANCE PROTEIN MBAA"/>
    <property type="match status" value="1"/>
</dbReference>
<evidence type="ECO:0000256" key="1">
    <source>
        <dbReference type="SAM" id="Coils"/>
    </source>
</evidence>
<dbReference type="SUPFAM" id="SSF141868">
    <property type="entry name" value="EAL domain-like"/>
    <property type="match status" value="1"/>
</dbReference>
<evidence type="ECO:0000259" key="2">
    <source>
        <dbReference type="PROSITE" id="PS50883"/>
    </source>
</evidence>
<dbReference type="PANTHER" id="PTHR44757">
    <property type="entry name" value="DIGUANYLATE CYCLASE DGCP"/>
    <property type="match status" value="1"/>
</dbReference>
<dbReference type="Gene3D" id="3.30.70.270">
    <property type="match status" value="1"/>
</dbReference>
<dbReference type="PROSITE" id="PS50883">
    <property type="entry name" value="EAL"/>
    <property type="match status" value="1"/>
</dbReference>
<protein>
    <submittedName>
        <fullName evidence="4">Diguanylate cyclase (GGDEF)-like protein</fullName>
    </submittedName>
</protein>
<dbReference type="InterPro" id="IPR001633">
    <property type="entry name" value="EAL_dom"/>
</dbReference>
<dbReference type="SUPFAM" id="SSF55073">
    <property type="entry name" value="Nucleotide cyclase"/>
    <property type="match status" value="1"/>
</dbReference>
<reference evidence="4 5" key="1">
    <citation type="submission" date="2020-08" db="EMBL/GenBank/DDBJ databases">
        <title>Genomic Encyclopedia of Type Strains, Phase IV (KMG-IV): sequencing the most valuable type-strain genomes for metagenomic binning, comparative biology and taxonomic classification.</title>
        <authorList>
            <person name="Goeker M."/>
        </authorList>
    </citation>
    <scope>NUCLEOTIDE SEQUENCE [LARGE SCALE GENOMIC DNA]</scope>
    <source>
        <strain evidence="4 5">DSM 16268</strain>
    </source>
</reference>
<dbReference type="RefSeq" id="WP_183855978.1">
    <property type="nucleotide sequence ID" value="NZ_JACHOO010000004.1"/>
</dbReference>
<dbReference type="PROSITE" id="PS50887">
    <property type="entry name" value="GGDEF"/>
    <property type="match status" value="1"/>
</dbReference>
<dbReference type="CDD" id="cd01948">
    <property type="entry name" value="EAL"/>
    <property type="match status" value="1"/>
</dbReference>
<dbReference type="Proteomes" id="UP000523821">
    <property type="component" value="Unassembled WGS sequence"/>
</dbReference>
<feature type="domain" description="EAL" evidence="2">
    <location>
        <begin position="259"/>
        <end position="512"/>
    </location>
</feature>
<proteinExistence type="predicted"/>
<accession>A0A7W9FME0</accession>
<keyword evidence="5" id="KW-1185">Reference proteome</keyword>
<evidence type="ECO:0000313" key="5">
    <source>
        <dbReference type="Proteomes" id="UP000523821"/>
    </source>
</evidence>
<feature type="domain" description="GGDEF" evidence="3">
    <location>
        <begin position="108"/>
        <end position="250"/>
    </location>
</feature>
<evidence type="ECO:0000313" key="4">
    <source>
        <dbReference type="EMBL" id="MBB5753301.1"/>
    </source>
</evidence>
<organism evidence="4 5">
    <name type="scientific">Prosthecomicrobium pneumaticum</name>
    <dbReference type="NCBI Taxonomy" id="81895"/>
    <lineage>
        <taxon>Bacteria</taxon>
        <taxon>Pseudomonadati</taxon>
        <taxon>Pseudomonadota</taxon>
        <taxon>Alphaproteobacteria</taxon>
        <taxon>Hyphomicrobiales</taxon>
        <taxon>Kaistiaceae</taxon>
        <taxon>Prosthecomicrobium</taxon>
    </lineage>
</organism>
<keyword evidence="1" id="KW-0175">Coiled coil</keyword>
<dbReference type="SMART" id="SM00267">
    <property type="entry name" value="GGDEF"/>
    <property type="match status" value="1"/>
</dbReference>
<dbReference type="AlphaFoldDB" id="A0A7W9FME0"/>
<dbReference type="CDD" id="cd01949">
    <property type="entry name" value="GGDEF"/>
    <property type="match status" value="1"/>
</dbReference>
<dbReference type="InterPro" id="IPR000160">
    <property type="entry name" value="GGDEF_dom"/>
</dbReference>